<keyword evidence="3" id="KW-0472">Membrane</keyword>
<dbReference type="Gene3D" id="1.10.287.470">
    <property type="entry name" value="Helix hairpin bin"/>
    <property type="match status" value="1"/>
</dbReference>
<gene>
    <name evidence="5" type="ORF">NR989_01460</name>
</gene>
<dbReference type="PANTHER" id="PTHR30469:SF12">
    <property type="entry name" value="MULTIDRUG RESISTANCE PROTEIN MDTA"/>
    <property type="match status" value="1"/>
</dbReference>
<evidence type="ECO:0000259" key="4">
    <source>
        <dbReference type="Pfam" id="PF25917"/>
    </source>
</evidence>
<dbReference type="SUPFAM" id="SSF111369">
    <property type="entry name" value="HlyD-like secretion proteins"/>
    <property type="match status" value="1"/>
</dbReference>
<feature type="transmembrane region" description="Helical" evidence="3">
    <location>
        <begin position="7"/>
        <end position="25"/>
    </location>
</feature>
<evidence type="ECO:0000256" key="3">
    <source>
        <dbReference type="SAM" id="Phobius"/>
    </source>
</evidence>
<keyword evidence="3" id="KW-0812">Transmembrane</keyword>
<dbReference type="Proteomes" id="UP001222275">
    <property type="component" value="Chromosome"/>
</dbReference>
<dbReference type="Gene3D" id="2.40.30.170">
    <property type="match status" value="1"/>
</dbReference>
<evidence type="ECO:0000256" key="1">
    <source>
        <dbReference type="ARBA" id="ARBA00009477"/>
    </source>
</evidence>
<keyword evidence="6" id="KW-1185">Reference proteome</keyword>
<evidence type="ECO:0000256" key="2">
    <source>
        <dbReference type="SAM" id="Coils"/>
    </source>
</evidence>
<name>A0ABY8CCJ9_9GAMM</name>
<dbReference type="Pfam" id="PF25917">
    <property type="entry name" value="BSH_RND"/>
    <property type="match status" value="1"/>
</dbReference>
<evidence type="ECO:0000313" key="5">
    <source>
        <dbReference type="EMBL" id="WEJ62942.1"/>
    </source>
</evidence>
<dbReference type="PANTHER" id="PTHR30469">
    <property type="entry name" value="MULTIDRUG RESISTANCE PROTEIN MDTA"/>
    <property type="match status" value="1"/>
</dbReference>
<dbReference type="InterPro" id="IPR058625">
    <property type="entry name" value="MdtA-like_BSH"/>
</dbReference>
<feature type="domain" description="Multidrug resistance protein MdtA-like barrel-sandwich hybrid" evidence="4">
    <location>
        <begin position="70"/>
        <end position="245"/>
    </location>
</feature>
<keyword evidence="2" id="KW-0175">Coiled coil</keyword>
<evidence type="ECO:0000313" key="6">
    <source>
        <dbReference type="Proteomes" id="UP001222275"/>
    </source>
</evidence>
<dbReference type="EMBL" id="CP102381">
    <property type="protein sequence ID" value="WEJ62942.1"/>
    <property type="molecule type" value="Genomic_DNA"/>
</dbReference>
<protein>
    <submittedName>
        <fullName evidence="5">Biotin/lipoyl-binding protein</fullName>
    </submittedName>
</protein>
<organism evidence="5 6">
    <name type="scientific">Thiomicrorhabdus lithotrophica</name>
    <dbReference type="NCBI Taxonomy" id="2949997"/>
    <lineage>
        <taxon>Bacteria</taxon>
        <taxon>Pseudomonadati</taxon>
        <taxon>Pseudomonadota</taxon>
        <taxon>Gammaproteobacteria</taxon>
        <taxon>Thiotrichales</taxon>
        <taxon>Piscirickettsiaceae</taxon>
        <taxon>Thiomicrorhabdus</taxon>
    </lineage>
</organism>
<keyword evidence="3" id="KW-1133">Transmembrane helix</keyword>
<reference evidence="5 6" key="1">
    <citation type="submission" date="2022-06" db="EMBL/GenBank/DDBJ databases">
        <title>Thiomicrohabdus sp. nov, an obligately chemolithoautotrophic, sulfur-oxidizing bacterium isolated from beach of Guanyin Mountain. Amoy.</title>
        <authorList>
            <person name="Zhu H."/>
        </authorList>
    </citation>
    <scope>NUCLEOTIDE SEQUENCE [LARGE SCALE GENOMIC DNA]</scope>
    <source>
        <strain evidence="5 6">XGS-01</strain>
    </source>
</reference>
<comment type="similarity">
    <text evidence="1">Belongs to the membrane fusion protein (MFP) (TC 8.A.1) family.</text>
</comment>
<accession>A0ABY8CCJ9</accession>
<proteinExistence type="inferred from homology"/>
<dbReference type="Gene3D" id="2.40.50.100">
    <property type="match status" value="1"/>
</dbReference>
<sequence length="410" mass="44754">MFHKLKRILIPLLIIAVAVAVFVYMKSTKPEQKPVSVQEKVWMVESMVAEFETLSPVQTLYGKVESNSMVSASAPVTGVVDKVLVKEGESVKKGQALLSISEPDLTIPLAQANADFEDAKAQLSLQRLTNQANQKRFEHESKVLKLKQTAVQRSQQLMAKNLASQSSLDAANEALVRQEYVVVGSKLAVQENQLKIAQSEARLAKTKAALQQAELNLRRGQLVAPYDARIAKVNVSEGSRVNAGAVMISFYALESLELRAKLPTSLLVSVTKALQDEVAMNAFYQTATKEESLRLLRLAGEATTSGVDAFFAVPSVLSELRPGELMEINLKGVAEDSVVAVPYSAIYGNDRLYLIEDERLVSHTVNVVGEVLRDGRLWALVKPDFAAGSRISITHLPNATTGLKVSEVLK</sequence>
<feature type="coiled-coil region" evidence="2">
    <location>
        <begin position="187"/>
        <end position="216"/>
    </location>
</feature>
<dbReference type="RefSeq" id="WP_275595199.1">
    <property type="nucleotide sequence ID" value="NZ_CP102381.1"/>
</dbReference>